<dbReference type="AlphaFoldDB" id="A0AA37WZS4"/>
<dbReference type="EMBL" id="BSPO01000003">
    <property type="protein sequence ID" value="GLS84111.1"/>
    <property type="molecule type" value="Genomic_DNA"/>
</dbReference>
<dbReference type="NCBIfam" id="NF041359">
    <property type="entry name" value="GntG_guanitoxin"/>
    <property type="match status" value="1"/>
</dbReference>
<evidence type="ECO:0000256" key="2">
    <source>
        <dbReference type="ARBA" id="ARBA00006966"/>
    </source>
</evidence>
<dbReference type="PANTHER" id="PTHR48097">
    <property type="entry name" value="L-THREONINE ALDOLASE-RELATED"/>
    <property type="match status" value="1"/>
</dbReference>
<dbReference type="GO" id="GO:0008732">
    <property type="term" value="F:L-allo-threonine aldolase activity"/>
    <property type="evidence" value="ECO:0007669"/>
    <property type="project" value="TreeGrafter"/>
</dbReference>
<accession>A0AA37WZS4</accession>
<evidence type="ECO:0000256" key="4">
    <source>
        <dbReference type="ARBA" id="ARBA00022898"/>
    </source>
</evidence>
<dbReference type="GO" id="GO:0006567">
    <property type="term" value="P:L-threonine catabolic process"/>
    <property type="evidence" value="ECO:0007669"/>
    <property type="project" value="TreeGrafter"/>
</dbReference>
<dbReference type="Gene3D" id="3.90.1150.10">
    <property type="entry name" value="Aspartate Aminotransferase, domain 1"/>
    <property type="match status" value="1"/>
</dbReference>
<evidence type="ECO:0000313" key="8">
    <source>
        <dbReference type="EMBL" id="GLS84111.1"/>
    </source>
</evidence>
<dbReference type="CDD" id="cd06502">
    <property type="entry name" value="TA_like"/>
    <property type="match status" value="1"/>
</dbReference>
<keyword evidence="9" id="KW-1185">Reference proteome</keyword>
<dbReference type="InterPro" id="IPR015422">
    <property type="entry name" value="PyrdxlP-dep_Trfase_small"/>
</dbReference>
<dbReference type="SUPFAM" id="SSF53383">
    <property type="entry name" value="PLP-dependent transferases"/>
    <property type="match status" value="1"/>
</dbReference>
<evidence type="ECO:0000256" key="3">
    <source>
        <dbReference type="ARBA" id="ARBA00011881"/>
    </source>
</evidence>
<dbReference type="PIRSF" id="PIRSF017617">
    <property type="entry name" value="Thr_aldolase"/>
    <property type="match status" value="1"/>
</dbReference>
<name>A0AA37WZS4_9GAMM</name>
<dbReference type="InterPro" id="IPR015421">
    <property type="entry name" value="PyrdxlP-dep_Trfase_major"/>
</dbReference>
<evidence type="ECO:0000259" key="7">
    <source>
        <dbReference type="Pfam" id="PF01212"/>
    </source>
</evidence>
<dbReference type="Proteomes" id="UP001157439">
    <property type="component" value="Unassembled WGS sequence"/>
</dbReference>
<evidence type="ECO:0000256" key="5">
    <source>
        <dbReference type="ARBA" id="ARBA00023239"/>
    </source>
</evidence>
<comment type="caution">
    <text evidence="8">The sequence shown here is derived from an EMBL/GenBank/DDBJ whole genome shotgun (WGS) entry which is preliminary data.</text>
</comment>
<sequence>MKIIDLRSDTVTQPTQAMRQAMANAPVGDDVFGDDPSINHLERSSAERFGFDEAIFVSSGTQANLLAIMSHCQRGEEYLCGQDAHNYRFEGGGAAVLGSVQPQPVANNSDGTIDLDLLKANIKPDDFHFAQTRLLSLENTIGGKVLPFEYLSQAQAFAFNHGLKIHLDGARVMNAAVKQNVQPQQIMQHFDSVSVCLSKGLAAPVGSLLLGDEATIAKARRLRKMLGGGMRQAGGLAAAGQIALDSMIDRLSEDHDNAEHLAKRLNEVDGIECDQQAVQTNIIFAKFNDGYDVQALAERLKPKGVVIYKGNPLRLVTHNDISRQDIDTFIDALKAHI</sequence>
<dbReference type="GO" id="GO:0006545">
    <property type="term" value="P:glycine biosynthetic process"/>
    <property type="evidence" value="ECO:0007669"/>
    <property type="project" value="TreeGrafter"/>
</dbReference>
<protein>
    <submittedName>
        <fullName evidence="8">Threonine aldolase</fullName>
    </submittedName>
</protein>
<evidence type="ECO:0000313" key="9">
    <source>
        <dbReference type="Proteomes" id="UP001157439"/>
    </source>
</evidence>
<gene>
    <name evidence="8" type="primary">ybjU</name>
    <name evidence="8" type="ORF">GCM10007894_20880</name>
</gene>
<comment type="subunit">
    <text evidence="3">Homotetramer.</text>
</comment>
<dbReference type="FunFam" id="3.40.640.10:FF:000030">
    <property type="entry name" value="Low-specificity L-threonine aldolase"/>
    <property type="match status" value="1"/>
</dbReference>
<keyword evidence="4" id="KW-0663">Pyridoxal phosphate</keyword>
<reference evidence="8 9" key="1">
    <citation type="journal article" date="2014" name="Int. J. Syst. Evol. Microbiol.">
        <title>Complete genome sequence of Corynebacterium casei LMG S-19264T (=DSM 44701T), isolated from a smear-ripened cheese.</title>
        <authorList>
            <consortium name="US DOE Joint Genome Institute (JGI-PGF)"/>
            <person name="Walter F."/>
            <person name="Albersmeier A."/>
            <person name="Kalinowski J."/>
            <person name="Ruckert C."/>
        </authorList>
    </citation>
    <scope>NUCLEOTIDE SEQUENCE [LARGE SCALE GENOMIC DNA]</scope>
    <source>
        <strain evidence="8 9">NBRC 112785</strain>
    </source>
</reference>
<dbReference type="InterPro" id="IPR023603">
    <property type="entry name" value="Low_specificity_L-TA-like"/>
</dbReference>
<evidence type="ECO:0000256" key="6">
    <source>
        <dbReference type="PIRSR" id="PIRSR017617-1"/>
    </source>
</evidence>
<keyword evidence="5" id="KW-0456">Lyase</keyword>
<dbReference type="Gene3D" id="3.40.640.10">
    <property type="entry name" value="Type I PLP-dependent aspartate aminotransferase-like (Major domain)"/>
    <property type="match status" value="1"/>
</dbReference>
<dbReference type="Pfam" id="PF01212">
    <property type="entry name" value="Beta_elim_lyase"/>
    <property type="match status" value="1"/>
</dbReference>
<proteinExistence type="inferred from homology"/>
<feature type="modified residue" description="N6-(pyridoxal phosphate)lysine" evidence="6">
    <location>
        <position position="199"/>
    </location>
</feature>
<dbReference type="InterPro" id="IPR015424">
    <property type="entry name" value="PyrdxlP-dep_Trfase"/>
</dbReference>
<comment type="similarity">
    <text evidence="2">Belongs to the threonine aldolase family.</text>
</comment>
<dbReference type="PANTHER" id="PTHR48097:SF9">
    <property type="entry name" value="L-THREONINE ALDOLASE"/>
    <property type="match status" value="1"/>
</dbReference>
<organism evidence="8 9">
    <name type="scientific">Paraferrimonas haliotis</name>
    <dbReference type="NCBI Taxonomy" id="2013866"/>
    <lineage>
        <taxon>Bacteria</taxon>
        <taxon>Pseudomonadati</taxon>
        <taxon>Pseudomonadota</taxon>
        <taxon>Gammaproteobacteria</taxon>
        <taxon>Alteromonadales</taxon>
        <taxon>Ferrimonadaceae</taxon>
        <taxon>Paraferrimonas</taxon>
    </lineage>
</organism>
<dbReference type="NCBIfam" id="NF007825">
    <property type="entry name" value="PRK10534.1"/>
    <property type="match status" value="1"/>
</dbReference>
<dbReference type="GO" id="GO:0005829">
    <property type="term" value="C:cytosol"/>
    <property type="evidence" value="ECO:0007669"/>
    <property type="project" value="TreeGrafter"/>
</dbReference>
<evidence type="ECO:0000256" key="1">
    <source>
        <dbReference type="ARBA" id="ARBA00001933"/>
    </source>
</evidence>
<dbReference type="InterPro" id="IPR001597">
    <property type="entry name" value="ArAA_b-elim_lyase/Thr_aldolase"/>
</dbReference>
<comment type="cofactor">
    <cofactor evidence="1">
        <name>pyridoxal 5'-phosphate</name>
        <dbReference type="ChEBI" id="CHEBI:597326"/>
    </cofactor>
</comment>
<feature type="domain" description="Aromatic amino acid beta-eliminating lyase/threonine aldolase" evidence="7">
    <location>
        <begin position="5"/>
        <end position="285"/>
    </location>
</feature>
<dbReference type="FunFam" id="3.90.1150.10:FF:000041">
    <property type="entry name" value="Low-specificity L-threonine aldolase"/>
    <property type="match status" value="1"/>
</dbReference>